<evidence type="ECO:0000256" key="11">
    <source>
        <dbReference type="ARBA" id="ARBA00040768"/>
    </source>
</evidence>
<comment type="function">
    <text evidence="8">Catalyzes the reduction of prostaglandin-ethanolamide H(2) (prostamide H(2)) to prostamide F(2alpha) with NADPH as proton donor. Also able to reduce prostaglandin H(2) to prostaglandin F(2alpha).</text>
</comment>
<protein>
    <recommendedName>
        <fullName evidence="11">Prostamide/prostaglandin F synthase</fullName>
        <ecNumber evidence="10">1.11.1.20</ecNumber>
    </recommendedName>
    <alternativeName>
        <fullName evidence="12">Peroxiredoxin-like 2B</fullName>
    </alternativeName>
</protein>
<keyword evidence="7" id="KW-0443">Lipid metabolism</keyword>
<evidence type="ECO:0000256" key="14">
    <source>
        <dbReference type="ARBA" id="ARBA00048626"/>
    </source>
</evidence>
<dbReference type="EMBL" id="CAJOBE010000235">
    <property type="protein sequence ID" value="CAF3602404.1"/>
    <property type="molecule type" value="Genomic_DNA"/>
</dbReference>
<evidence type="ECO:0000256" key="6">
    <source>
        <dbReference type="ARBA" id="ARBA00023002"/>
    </source>
</evidence>
<proteinExistence type="inferred from homology"/>
<comment type="caution">
    <text evidence="16">The sequence shown here is derived from an EMBL/GenBank/DDBJ whole genome shotgun (WGS) entry which is preliminary data.</text>
</comment>
<evidence type="ECO:0000256" key="12">
    <source>
        <dbReference type="ARBA" id="ARBA00041838"/>
    </source>
</evidence>
<dbReference type="InterPro" id="IPR036249">
    <property type="entry name" value="Thioredoxin-like_sf"/>
</dbReference>
<evidence type="ECO:0000256" key="1">
    <source>
        <dbReference type="ARBA" id="ARBA00004514"/>
    </source>
</evidence>
<gene>
    <name evidence="16" type="ORF">FNK824_LOCUS3487</name>
    <name evidence="15" type="ORF">SEV965_LOCUS16658</name>
</gene>
<dbReference type="EMBL" id="CAJNOU010000921">
    <property type="protein sequence ID" value="CAF1116280.1"/>
    <property type="molecule type" value="Genomic_DNA"/>
</dbReference>
<keyword evidence="3" id="KW-0444">Lipid biosynthesis</keyword>
<evidence type="ECO:0000256" key="13">
    <source>
        <dbReference type="ARBA" id="ARBA00047917"/>
    </source>
</evidence>
<evidence type="ECO:0000313" key="17">
    <source>
        <dbReference type="Proteomes" id="UP000663874"/>
    </source>
</evidence>
<dbReference type="Gene3D" id="3.40.30.10">
    <property type="entry name" value="Glutaredoxin"/>
    <property type="match status" value="1"/>
</dbReference>
<dbReference type="PANTHER" id="PTHR28630">
    <property type="match status" value="1"/>
</dbReference>
<dbReference type="FunFam" id="3.40.30.10:FF:000243">
    <property type="entry name" value="Prostamide/prostaglandin F synthase"/>
    <property type="match status" value="1"/>
</dbReference>
<reference evidence="16" key="1">
    <citation type="submission" date="2021-02" db="EMBL/GenBank/DDBJ databases">
        <authorList>
            <person name="Nowell W R."/>
        </authorList>
    </citation>
    <scope>NUCLEOTIDE SEQUENCE</scope>
</reference>
<dbReference type="GO" id="GO:0016491">
    <property type="term" value="F:oxidoreductase activity"/>
    <property type="evidence" value="ECO:0007669"/>
    <property type="project" value="UniProtKB-KW"/>
</dbReference>
<comment type="catalytic activity">
    <reaction evidence="13">
        <text>prostaglandin H2 + [thioredoxin]-dithiol = prostaglandin F2alpha + [thioredoxin]-disulfide</text>
        <dbReference type="Rhea" id="RHEA:28214"/>
        <dbReference type="Rhea" id="RHEA-COMP:10698"/>
        <dbReference type="Rhea" id="RHEA-COMP:10700"/>
        <dbReference type="ChEBI" id="CHEBI:29950"/>
        <dbReference type="ChEBI" id="CHEBI:50058"/>
        <dbReference type="ChEBI" id="CHEBI:57404"/>
        <dbReference type="ChEBI" id="CHEBI:57405"/>
        <dbReference type="EC" id="1.11.1.20"/>
    </reaction>
</comment>
<dbReference type="InterPro" id="IPR032801">
    <property type="entry name" value="PXL2A/B/C"/>
</dbReference>
<comment type="similarity">
    <text evidence="9">Belongs to the peroxiredoxin-like PRXL2 family. Prostamide/prostaglandin F synthase subfamily.</text>
</comment>
<dbReference type="CDD" id="cd02970">
    <property type="entry name" value="PRX_like2"/>
    <property type="match status" value="1"/>
</dbReference>
<organism evidence="16 17">
    <name type="scientific">Rotaria sordida</name>
    <dbReference type="NCBI Taxonomy" id="392033"/>
    <lineage>
        <taxon>Eukaryota</taxon>
        <taxon>Metazoa</taxon>
        <taxon>Spiralia</taxon>
        <taxon>Gnathifera</taxon>
        <taxon>Rotifera</taxon>
        <taxon>Eurotatoria</taxon>
        <taxon>Bdelloidea</taxon>
        <taxon>Philodinida</taxon>
        <taxon>Philodinidae</taxon>
        <taxon>Rotaria</taxon>
    </lineage>
</organism>
<dbReference type="PANTHER" id="PTHR28630:SF3">
    <property type="entry name" value="PEROXIREDOXIN-LIKE 2C"/>
    <property type="match status" value="1"/>
</dbReference>
<evidence type="ECO:0000256" key="8">
    <source>
        <dbReference type="ARBA" id="ARBA00037117"/>
    </source>
</evidence>
<sequence>MSNNELDSSIGSTLVTRVTDNTDVPIRSLYAIQPIVLIFFRRFGCQLCRSYALKLSNELHSILKKNNIGFIGIGLEKFGLEEFQAGNYFSGDLYIDQGKKAYQILGLPYLGWIKGITTLFTRSTKLWNDETNKMGVQGNLKGDGFQLGATYVVGPKDGKIWLAHPQKDYGDHPSIDSIVKALRDNIPEFRE</sequence>
<name>A0A818NDR3_9BILA</name>
<evidence type="ECO:0000256" key="4">
    <source>
        <dbReference type="ARBA" id="ARBA00022832"/>
    </source>
</evidence>
<dbReference type="EC" id="1.11.1.20" evidence="10"/>
<dbReference type="GO" id="GO:0006631">
    <property type="term" value="P:fatty acid metabolic process"/>
    <property type="evidence" value="ECO:0007669"/>
    <property type="project" value="UniProtKB-KW"/>
</dbReference>
<evidence type="ECO:0000256" key="3">
    <source>
        <dbReference type="ARBA" id="ARBA00022516"/>
    </source>
</evidence>
<keyword evidence="2" id="KW-0963">Cytoplasm</keyword>
<accession>A0A818NDR3</accession>
<evidence type="ECO:0000256" key="2">
    <source>
        <dbReference type="ARBA" id="ARBA00022490"/>
    </source>
</evidence>
<evidence type="ECO:0000256" key="9">
    <source>
        <dbReference type="ARBA" id="ARBA00037965"/>
    </source>
</evidence>
<dbReference type="SUPFAM" id="SSF52833">
    <property type="entry name" value="Thioredoxin-like"/>
    <property type="match status" value="1"/>
</dbReference>
<dbReference type="GO" id="GO:0005829">
    <property type="term" value="C:cytosol"/>
    <property type="evidence" value="ECO:0007669"/>
    <property type="project" value="UniProtKB-SubCell"/>
</dbReference>
<dbReference type="Pfam" id="PF13911">
    <property type="entry name" value="AhpC-TSA_2"/>
    <property type="match status" value="1"/>
</dbReference>
<evidence type="ECO:0000313" key="16">
    <source>
        <dbReference type="EMBL" id="CAF3602404.1"/>
    </source>
</evidence>
<evidence type="ECO:0000256" key="10">
    <source>
        <dbReference type="ARBA" id="ARBA00039126"/>
    </source>
</evidence>
<keyword evidence="6" id="KW-0560">Oxidoreductase</keyword>
<evidence type="ECO:0000256" key="5">
    <source>
        <dbReference type="ARBA" id="ARBA00022857"/>
    </source>
</evidence>
<evidence type="ECO:0000256" key="7">
    <source>
        <dbReference type="ARBA" id="ARBA00023098"/>
    </source>
</evidence>
<evidence type="ECO:0000313" key="15">
    <source>
        <dbReference type="EMBL" id="CAF1116280.1"/>
    </source>
</evidence>
<comment type="catalytic activity">
    <reaction evidence="14">
        <text>prostamide F2alpha + [thioredoxin]-disulfide = prostamide H2 + [thioredoxin]-dithiol</text>
        <dbReference type="Rhea" id="RHEA:26373"/>
        <dbReference type="Rhea" id="RHEA-COMP:10698"/>
        <dbReference type="Rhea" id="RHEA-COMP:10700"/>
        <dbReference type="ChEBI" id="CHEBI:29950"/>
        <dbReference type="ChEBI" id="CHEBI:50058"/>
        <dbReference type="ChEBI" id="CHEBI:53081"/>
        <dbReference type="ChEBI" id="CHEBI:53082"/>
        <dbReference type="EC" id="1.11.1.20"/>
    </reaction>
</comment>
<dbReference type="AlphaFoldDB" id="A0A818NDR3"/>
<keyword evidence="5" id="KW-0521">NADP</keyword>
<comment type="subcellular location">
    <subcellularLocation>
        <location evidence="1">Cytoplasm</location>
        <location evidence="1">Cytosol</location>
    </subcellularLocation>
</comment>
<dbReference type="Proteomes" id="UP000663874">
    <property type="component" value="Unassembled WGS sequence"/>
</dbReference>
<dbReference type="Proteomes" id="UP000663889">
    <property type="component" value="Unassembled WGS sequence"/>
</dbReference>
<keyword evidence="4" id="KW-0276">Fatty acid metabolism</keyword>